<dbReference type="AlphaFoldDB" id="A0A1I3BZY9"/>
<protein>
    <submittedName>
        <fullName evidence="2">Uncharacterized protein</fullName>
    </submittedName>
</protein>
<evidence type="ECO:0000313" key="2">
    <source>
        <dbReference type="EMBL" id="SFH67802.1"/>
    </source>
</evidence>
<gene>
    <name evidence="2" type="ORF">SAMN05421753_10220</name>
</gene>
<dbReference type="RefSeq" id="WP_139228207.1">
    <property type="nucleotide sequence ID" value="NZ_FOQD01000002.1"/>
</dbReference>
<keyword evidence="1" id="KW-0472">Membrane</keyword>
<feature type="transmembrane region" description="Helical" evidence="1">
    <location>
        <begin position="12"/>
        <end position="34"/>
    </location>
</feature>
<sequence length="100" mass="10418">MQPTRHQVFGTQGYFAMAVGGVFGALASGSGWLWMMGAQIELSTGFVLPLIGTVLLLWGATVGTAAVARVLEWQAVSATRTEVPVVAKGQNALQRGRSAG</sequence>
<name>A0A1I3BZY9_9PLAN</name>
<feature type="transmembrane region" description="Helical" evidence="1">
    <location>
        <begin position="46"/>
        <end position="71"/>
    </location>
</feature>
<reference evidence="3" key="1">
    <citation type="submission" date="2016-10" db="EMBL/GenBank/DDBJ databases">
        <authorList>
            <person name="Varghese N."/>
            <person name="Submissions S."/>
        </authorList>
    </citation>
    <scope>NUCLEOTIDE SEQUENCE [LARGE SCALE GENOMIC DNA]</scope>
    <source>
        <strain evidence="3">DSM 26348</strain>
    </source>
</reference>
<dbReference type="EMBL" id="FOQD01000002">
    <property type="protein sequence ID" value="SFH67802.1"/>
    <property type="molecule type" value="Genomic_DNA"/>
</dbReference>
<dbReference type="Proteomes" id="UP000199518">
    <property type="component" value="Unassembled WGS sequence"/>
</dbReference>
<keyword evidence="1" id="KW-1133">Transmembrane helix</keyword>
<organism evidence="2 3">
    <name type="scientific">Planctomicrobium piriforme</name>
    <dbReference type="NCBI Taxonomy" id="1576369"/>
    <lineage>
        <taxon>Bacteria</taxon>
        <taxon>Pseudomonadati</taxon>
        <taxon>Planctomycetota</taxon>
        <taxon>Planctomycetia</taxon>
        <taxon>Planctomycetales</taxon>
        <taxon>Planctomycetaceae</taxon>
        <taxon>Planctomicrobium</taxon>
    </lineage>
</organism>
<keyword evidence="3" id="KW-1185">Reference proteome</keyword>
<accession>A0A1I3BZY9</accession>
<evidence type="ECO:0000256" key="1">
    <source>
        <dbReference type="SAM" id="Phobius"/>
    </source>
</evidence>
<evidence type="ECO:0000313" key="3">
    <source>
        <dbReference type="Proteomes" id="UP000199518"/>
    </source>
</evidence>
<proteinExistence type="predicted"/>
<keyword evidence="1" id="KW-0812">Transmembrane</keyword>